<sequence>MCIYLPGYCQRAGGVRTAFCTAALVTPIATVSGARGIMVELVPVKNMFWLSPGVAQPVKRSAESEPNALIACHTLRRCGGGAMQLGQGRAWCTRGASVRLSDRNGRSAVVPTVPFSEPPLVAAAAAAAASPTLYRFSSFVGCSWDAGVVALSWSRWRATAMPTGMEATDEAVVLVVVPGGWVVECCCVLLVVPDASPSCSIVAATALELALAPPPVPSVALPEVPVLPPTAYK</sequence>
<protein>
    <submittedName>
        <fullName evidence="1">Uncharacterized protein</fullName>
    </submittedName>
</protein>
<name>A0A8W7PN40_ANOCL</name>
<dbReference type="AlphaFoldDB" id="A0A8W7PN40"/>
<proteinExistence type="predicted"/>
<evidence type="ECO:0000313" key="1">
    <source>
        <dbReference type="EnsemblMetazoa" id="ACOM034822-PA.1"/>
    </source>
</evidence>
<accession>A0A8W7PN40</accession>
<organism evidence="1">
    <name type="scientific">Anopheles coluzzii</name>
    <name type="common">African malaria mosquito</name>
    <dbReference type="NCBI Taxonomy" id="1518534"/>
    <lineage>
        <taxon>Eukaryota</taxon>
        <taxon>Metazoa</taxon>
        <taxon>Ecdysozoa</taxon>
        <taxon>Arthropoda</taxon>
        <taxon>Hexapoda</taxon>
        <taxon>Insecta</taxon>
        <taxon>Pterygota</taxon>
        <taxon>Neoptera</taxon>
        <taxon>Endopterygota</taxon>
        <taxon>Diptera</taxon>
        <taxon>Nematocera</taxon>
        <taxon>Culicoidea</taxon>
        <taxon>Culicidae</taxon>
        <taxon>Anophelinae</taxon>
        <taxon>Anopheles</taxon>
    </lineage>
</organism>
<dbReference type="Proteomes" id="UP000075882">
    <property type="component" value="Unassembled WGS sequence"/>
</dbReference>
<dbReference type="EnsemblMetazoa" id="ACOM034822-RA">
    <property type="protein sequence ID" value="ACOM034822-PA.1"/>
    <property type="gene ID" value="ACOM034822"/>
</dbReference>
<reference evidence="1" key="1">
    <citation type="submission" date="2022-08" db="UniProtKB">
        <authorList>
            <consortium name="EnsemblMetazoa"/>
        </authorList>
    </citation>
    <scope>IDENTIFICATION</scope>
</reference>